<keyword evidence="1" id="KW-0175">Coiled coil</keyword>
<evidence type="ECO:0000313" key="3">
    <source>
        <dbReference type="EMBL" id="CAK1555913.1"/>
    </source>
</evidence>
<evidence type="ECO:0008006" key="5">
    <source>
        <dbReference type="Google" id="ProtNLM"/>
    </source>
</evidence>
<comment type="caution">
    <text evidence="3">The sequence shown here is derived from an EMBL/GenBank/DDBJ whole genome shotgun (WGS) entry which is preliminary data.</text>
</comment>
<dbReference type="AlphaFoldDB" id="A0AAV1K4T3"/>
<accession>A0AAV1K4T3</accession>
<dbReference type="EMBL" id="CAVLEF010000280">
    <property type="protein sequence ID" value="CAK1555913.1"/>
    <property type="molecule type" value="Genomic_DNA"/>
</dbReference>
<dbReference type="Proteomes" id="UP001497472">
    <property type="component" value="Unassembled WGS sequence"/>
</dbReference>
<evidence type="ECO:0000256" key="2">
    <source>
        <dbReference type="SAM" id="MobiDB-lite"/>
    </source>
</evidence>
<protein>
    <recommendedName>
        <fullName evidence="5">Endonuclease-reverse transcriptase</fullName>
    </recommendedName>
</protein>
<keyword evidence="4" id="KW-1185">Reference proteome</keyword>
<name>A0AAV1K4T3_9NEOP</name>
<organism evidence="3 4">
    <name type="scientific">Leptosia nina</name>
    <dbReference type="NCBI Taxonomy" id="320188"/>
    <lineage>
        <taxon>Eukaryota</taxon>
        <taxon>Metazoa</taxon>
        <taxon>Ecdysozoa</taxon>
        <taxon>Arthropoda</taxon>
        <taxon>Hexapoda</taxon>
        <taxon>Insecta</taxon>
        <taxon>Pterygota</taxon>
        <taxon>Neoptera</taxon>
        <taxon>Endopterygota</taxon>
        <taxon>Lepidoptera</taxon>
        <taxon>Glossata</taxon>
        <taxon>Ditrysia</taxon>
        <taxon>Papilionoidea</taxon>
        <taxon>Pieridae</taxon>
        <taxon>Pierinae</taxon>
        <taxon>Leptosia</taxon>
    </lineage>
</organism>
<feature type="compositionally biased region" description="Basic residues" evidence="2">
    <location>
        <begin position="227"/>
        <end position="239"/>
    </location>
</feature>
<gene>
    <name evidence="3" type="ORF">LNINA_LOCUS14696</name>
</gene>
<feature type="region of interest" description="Disordered" evidence="2">
    <location>
        <begin position="201"/>
        <end position="245"/>
    </location>
</feature>
<reference evidence="3 4" key="1">
    <citation type="submission" date="2023-11" db="EMBL/GenBank/DDBJ databases">
        <authorList>
            <person name="Okamura Y."/>
        </authorList>
    </citation>
    <scope>NUCLEOTIDE SEQUENCE [LARGE SCALE GENOMIC DNA]</scope>
</reference>
<proteinExistence type="predicted"/>
<evidence type="ECO:0000256" key="1">
    <source>
        <dbReference type="SAM" id="Coils"/>
    </source>
</evidence>
<dbReference type="Gene3D" id="3.30.70.1820">
    <property type="entry name" value="L1 transposable element, RRM domain"/>
    <property type="match status" value="1"/>
</dbReference>
<sequence length="278" mass="32435">MDEVLLSLRRIQEELVEHKNMIQQNADKITEQVTQNINQLMDKKLQVYDTKLEKLKERVENQDKRLFYLEKEARQRNLVFFGIEEDEKSYLSMEIKMKDFIRKYLSINIDSRDMQIIKRIGKKGNNPRPVVITFATLGTKISILKQKLGLRDTTYYIKEDFPLQVLNKRRELQEQLKLERERGKRAILKYDKLIILEPVGSSTNTGNKKRNHSNSPEEKNTQTGSHSVKKNKTLARHTPLRSSSFTEGIAKPGILNFLINKNTNANTSLSSEIDDKTK</sequence>
<evidence type="ECO:0000313" key="4">
    <source>
        <dbReference type="Proteomes" id="UP001497472"/>
    </source>
</evidence>
<feature type="coiled-coil region" evidence="1">
    <location>
        <begin position="1"/>
        <end position="72"/>
    </location>
</feature>